<dbReference type="Gene3D" id="1.20.1050.80">
    <property type="entry name" value="VPS9 domain"/>
    <property type="match status" value="1"/>
</dbReference>
<dbReference type="Pfam" id="PF02204">
    <property type="entry name" value="VPS9"/>
    <property type="match status" value="1"/>
</dbReference>
<feature type="compositionally biased region" description="Polar residues" evidence="1">
    <location>
        <begin position="128"/>
        <end position="138"/>
    </location>
</feature>
<dbReference type="GO" id="GO:0030139">
    <property type="term" value="C:endocytic vesicle"/>
    <property type="evidence" value="ECO:0007669"/>
    <property type="project" value="TreeGrafter"/>
</dbReference>
<dbReference type="RefSeq" id="XP_014161112.1">
    <property type="nucleotide sequence ID" value="XM_014305637.1"/>
</dbReference>
<dbReference type="InterPro" id="IPR003123">
    <property type="entry name" value="VPS9"/>
</dbReference>
<dbReference type="PANTHER" id="PTHR23101:SF25">
    <property type="entry name" value="GTPASE-ACTIVATING PROTEIN AND VPS9 DOMAIN-CONTAINING PROTEIN 1"/>
    <property type="match status" value="1"/>
</dbReference>
<feature type="compositionally biased region" description="Low complexity" evidence="1">
    <location>
        <begin position="89"/>
        <end position="102"/>
    </location>
</feature>
<dbReference type="GeneID" id="25901150"/>
<dbReference type="Proteomes" id="UP000054560">
    <property type="component" value="Unassembled WGS sequence"/>
</dbReference>
<dbReference type="GO" id="GO:0016192">
    <property type="term" value="P:vesicle-mediated transport"/>
    <property type="evidence" value="ECO:0007669"/>
    <property type="project" value="InterPro"/>
</dbReference>
<feature type="region of interest" description="Disordered" evidence="1">
    <location>
        <begin position="73"/>
        <end position="102"/>
    </location>
</feature>
<dbReference type="EMBL" id="KQ241618">
    <property type="protein sequence ID" value="KNC87210.1"/>
    <property type="molecule type" value="Genomic_DNA"/>
</dbReference>
<organism evidence="3 4">
    <name type="scientific">Sphaeroforma arctica JP610</name>
    <dbReference type="NCBI Taxonomy" id="667725"/>
    <lineage>
        <taxon>Eukaryota</taxon>
        <taxon>Ichthyosporea</taxon>
        <taxon>Ichthyophonida</taxon>
        <taxon>Sphaeroforma</taxon>
    </lineage>
</organism>
<proteinExistence type="predicted"/>
<dbReference type="GO" id="GO:0005085">
    <property type="term" value="F:guanyl-nucleotide exchange factor activity"/>
    <property type="evidence" value="ECO:0007669"/>
    <property type="project" value="InterPro"/>
</dbReference>
<feature type="compositionally biased region" description="Polar residues" evidence="1">
    <location>
        <begin position="155"/>
        <end position="165"/>
    </location>
</feature>
<evidence type="ECO:0000256" key="1">
    <source>
        <dbReference type="SAM" id="MobiDB-lite"/>
    </source>
</evidence>
<accession>A0A0L0GDX1</accession>
<reference evidence="3 4" key="1">
    <citation type="submission" date="2011-02" db="EMBL/GenBank/DDBJ databases">
        <title>The Genome Sequence of Sphaeroforma arctica JP610.</title>
        <authorList>
            <consortium name="The Broad Institute Genome Sequencing Platform"/>
            <person name="Russ C."/>
            <person name="Cuomo C."/>
            <person name="Young S.K."/>
            <person name="Zeng Q."/>
            <person name="Gargeya S."/>
            <person name="Alvarado L."/>
            <person name="Berlin A."/>
            <person name="Chapman S.B."/>
            <person name="Chen Z."/>
            <person name="Freedman E."/>
            <person name="Gellesch M."/>
            <person name="Goldberg J."/>
            <person name="Griggs A."/>
            <person name="Gujja S."/>
            <person name="Heilman E."/>
            <person name="Heiman D."/>
            <person name="Howarth C."/>
            <person name="Mehta T."/>
            <person name="Neiman D."/>
            <person name="Pearson M."/>
            <person name="Roberts A."/>
            <person name="Saif S."/>
            <person name="Shea T."/>
            <person name="Shenoy N."/>
            <person name="Sisk P."/>
            <person name="Stolte C."/>
            <person name="Sykes S."/>
            <person name="White J."/>
            <person name="Yandava C."/>
            <person name="Burger G."/>
            <person name="Gray M.W."/>
            <person name="Holland P.W.H."/>
            <person name="King N."/>
            <person name="Lang F.B.F."/>
            <person name="Roger A.J."/>
            <person name="Ruiz-Trillo I."/>
            <person name="Haas B."/>
            <person name="Nusbaum C."/>
            <person name="Birren B."/>
        </authorList>
    </citation>
    <scope>NUCLEOTIDE SEQUENCE [LARGE SCALE GENOMIC DNA]</scope>
    <source>
        <strain evidence="3 4">JP610</strain>
    </source>
</reference>
<dbReference type="InterPro" id="IPR045046">
    <property type="entry name" value="Vps9-like"/>
</dbReference>
<evidence type="ECO:0000259" key="2">
    <source>
        <dbReference type="PROSITE" id="PS51205"/>
    </source>
</evidence>
<dbReference type="InterPro" id="IPR037191">
    <property type="entry name" value="VPS9_dom_sf"/>
</dbReference>
<dbReference type="PANTHER" id="PTHR23101">
    <property type="entry name" value="RAB GDP/GTP EXCHANGE FACTOR"/>
    <property type="match status" value="1"/>
</dbReference>
<dbReference type="GO" id="GO:0031267">
    <property type="term" value="F:small GTPase binding"/>
    <property type="evidence" value="ECO:0007669"/>
    <property type="project" value="TreeGrafter"/>
</dbReference>
<name>A0A0L0GDX1_9EUKA</name>
<evidence type="ECO:0000313" key="4">
    <source>
        <dbReference type="Proteomes" id="UP000054560"/>
    </source>
</evidence>
<dbReference type="AlphaFoldDB" id="A0A0L0GDX1"/>
<dbReference type="SUPFAM" id="SSF109993">
    <property type="entry name" value="VPS9 domain"/>
    <property type="match status" value="1"/>
</dbReference>
<evidence type="ECO:0000313" key="3">
    <source>
        <dbReference type="EMBL" id="KNC87210.1"/>
    </source>
</evidence>
<dbReference type="PROSITE" id="PS51205">
    <property type="entry name" value="VPS9"/>
    <property type="match status" value="1"/>
</dbReference>
<keyword evidence="4" id="KW-1185">Reference proteome</keyword>
<dbReference type="GO" id="GO:0005829">
    <property type="term" value="C:cytosol"/>
    <property type="evidence" value="ECO:0007669"/>
    <property type="project" value="TreeGrafter"/>
</dbReference>
<sequence>MPILIYVILVTNPMNFKSNLMYIERFRNPRMLVSEQAYYYTTMVSAVEFVSNLDEKTLNIDPDDFERQVDEGEAKWNMSLRPRNVSNTDANNKDAASAKSSSGSWRLGRRTLLSSLQSYVSEVPNILNRGSGSGTTRVDQPDSKEITTPEPKASASRSNTSPLPVNIASEAQNNGATTEQGLDRDAVIQYMKSLATNYSGTDPRLRVLNVEDLDFENVPLLLREYQRMAGLMDHMMELIHDMP</sequence>
<dbReference type="STRING" id="667725.A0A0L0GDX1"/>
<feature type="domain" description="VPS9" evidence="2">
    <location>
        <begin position="1"/>
        <end position="59"/>
    </location>
</feature>
<dbReference type="OrthoDB" id="300289at2759"/>
<gene>
    <name evidence="3" type="ORF">SARC_00646</name>
</gene>
<feature type="region of interest" description="Disordered" evidence="1">
    <location>
        <begin position="125"/>
        <end position="165"/>
    </location>
</feature>
<protein>
    <recommendedName>
        <fullName evidence="2">VPS9 domain-containing protein</fullName>
    </recommendedName>
</protein>
<dbReference type="eggNOG" id="KOG2319">
    <property type="taxonomic scope" value="Eukaryota"/>
</dbReference>